<dbReference type="AlphaFoldDB" id="A0A5C3QJQ1"/>
<feature type="region of interest" description="Disordered" evidence="1">
    <location>
        <begin position="258"/>
        <end position="288"/>
    </location>
</feature>
<sequence length="288" mass="32638">MTNMRSWKARSNHSVSESVLAGYNDPLETIHRSRHDSRLGAVTPEVIRTRSHDGGHSVESHRSPSAGPVYHSRSHGGYHWNHATGSSINSFKAHSRVPESHSSYASYGRYRDPQDHFAESDEEDDTDTDSQATSYHDPYRHHSHSHHSEYAHHGHTPSAYGVYEEPRYYHSTSRGEVGAYNPHGHTSEPHHPHAYHGYQSSSASTSTSRGPRGYDSDRATSPSVLDEYEHDLVTGVTYSDNGRTPDYELDEMYWDHAYDRDTSDGEYSRGSDDYDDYDEGAYYDSDDH</sequence>
<name>A0A5C3QJQ1_9AGAR</name>
<protein>
    <submittedName>
        <fullName evidence="2">Uncharacterized protein</fullName>
    </submittedName>
</protein>
<evidence type="ECO:0000256" key="1">
    <source>
        <dbReference type="SAM" id="MobiDB-lite"/>
    </source>
</evidence>
<feature type="region of interest" description="Disordered" evidence="1">
    <location>
        <begin position="173"/>
        <end position="226"/>
    </location>
</feature>
<organism evidence="2 3">
    <name type="scientific">Pterulicium gracile</name>
    <dbReference type="NCBI Taxonomy" id="1884261"/>
    <lineage>
        <taxon>Eukaryota</taxon>
        <taxon>Fungi</taxon>
        <taxon>Dikarya</taxon>
        <taxon>Basidiomycota</taxon>
        <taxon>Agaricomycotina</taxon>
        <taxon>Agaricomycetes</taxon>
        <taxon>Agaricomycetidae</taxon>
        <taxon>Agaricales</taxon>
        <taxon>Pleurotineae</taxon>
        <taxon>Pterulaceae</taxon>
        <taxon>Pterulicium</taxon>
    </lineage>
</organism>
<dbReference type="EMBL" id="ML178828">
    <property type="protein sequence ID" value="TFL00701.1"/>
    <property type="molecule type" value="Genomic_DNA"/>
</dbReference>
<feature type="region of interest" description="Disordered" evidence="1">
    <location>
        <begin position="50"/>
        <end position="74"/>
    </location>
</feature>
<evidence type="ECO:0000313" key="3">
    <source>
        <dbReference type="Proteomes" id="UP000305067"/>
    </source>
</evidence>
<evidence type="ECO:0000313" key="2">
    <source>
        <dbReference type="EMBL" id="TFL00701.1"/>
    </source>
</evidence>
<feature type="compositionally biased region" description="Basic and acidic residues" evidence="1">
    <location>
        <begin position="50"/>
        <end position="62"/>
    </location>
</feature>
<proteinExistence type="predicted"/>
<dbReference type="Proteomes" id="UP000305067">
    <property type="component" value="Unassembled WGS sequence"/>
</dbReference>
<feature type="compositionally biased region" description="Basic and acidic residues" evidence="1">
    <location>
        <begin position="109"/>
        <end position="119"/>
    </location>
</feature>
<feature type="region of interest" description="Disordered" evidence="1">
    <location>
        <begin position="102"/>
        <end position="159"/>
    </location>
</feature>
<gene>
    <name evidence="2" type="ORF">BDV98DRAFT_583500</name>
</gene>
<keyword evidence="3" id="KW-1185">Reference proteome</keyword>
<reference evidence="2 3" key="1">
    <citation type="journal article" date="2019" name="Nat. Ecol. Evol.">
        <title>Megaphylogeny resolves global patterns of mushroom evolution.</title>
        <authorList>
            <person name="Varga T."/>
            <person name="Krizsan K."/>
            <person name="Foldi C."/>
            <person name="Dima B."/>
            <person name="Sanchez-Garcia M."/>
            <person name="Sanchez-Ramirez S."/>
            <person name="Szollosi G.J."/>
            <person name="Szarkandi J.G."/>
            <person name="Papp V."/>
            <person name="Albert L."/>
            <person name="Andreopoulos W."/>
            <person name="Angelini C."/>
            <person name="Antonin V."/>
            <person name="Barry K.W."/>
            <person name="Bougher N.L."/>
            <person name="Buchanan P."/>
            <person name="Buyck B."/>
            <person name="Bense V."/>
            <person name="Catcheside P."/>
            <person name="Chovatia M."/>
            <person name="Cooper J."/>
            <person name="Damon W."/>
            <person name="Desjardin D."/>
            <person name="Finy P."/>
            <person name="Geml J."/>
            <person name="Haridas S."/>
            <person name="Hughes K."/>
            <person name="Justo A."/>
            <person name="Karasinski D."/>
            <person name="Kautmanova I."/>
            <person name="Kiss B."/>
            <person name="Kocsube S."/>
            <person name="Kotiranta H."/>
            <person name="LaButti K.M."/>
            <person name="Lechner B.E."/>
            <person name="Liimatainen K."/>
            <person name="Lipzen A."/>
            <person name="Lukacs Z."/>
            <person name="Mihaltcheva S."/>
            <person name="Morgado L.N."/>
            <person name="Niskanen T."/>
            <person name="Noordeloos M.E."/>
            <person name="Ohm R.A."/>
            <person name="Ortiz-Santana B."/>
            <person name="Ovrebo C."/>
            <person name="Racz N."/>
            <person name="Riley R."/>
            <person name="Savchenko A."/>
            <person name="Shiryaev A."/>
            <person name="Soop K."/>
            <person name="Spirin V."/>
            <person name="Szebenyi C."/>
            <person name="Tomsovsky M."/>
            <person name="Tulloss R.E."/>
            <person name="Uehling J."/>
            <person name="Grigoriev I.V."/>
            <person name="Vagvolgyi C."/>
            <person name="Papp T."/>
            <person name="Martin F.M."/>
            <person name="Miettinen O."/>
            <person name="Hibbett D.S."/>
            <person name="Nagy L.G."/>
        </authorList>
    </citation>
    <scope>NUCLEOTIDE SEQUENCE [LARGE SCALE GENOMIC DNA]</scope>
    <source>
        <strain evidence="2 3">CBS 309.79</strain>
    </source>
</reference>
<feature type="compositionally biased region" description="Basic and acidic residues" evidence="1">
    <location>
        <begin position="258"/>
        <end position="272"/>
    </location>
</feature>
<feature type="compositionally biased region" description="Acidic residues" evidence="1">
    <location>
        <begin position="273"/>
        <end position="288"/>
    </location>
</feature>
<accession>A0A5C3QJQ1</accession>